<dbReference type="EMBL" id="JAGRRH010000006">
    <property type="protein sequence ID" value="KAG7368753.1"/>
    <property type="molecule type" value="Genomic_DNA"/>
</dbReference>
<dbReference type="GO" id="GO:0016020">
    <property type="term" value="C:membrane"/>
    <property type="evidence" value="ECO:0007669"/>
    <property type="project" value="InterPro"/>
</dbReference>
<name>A0A9K3LUE1_9STRA</name>
<sequence length="530" mass="58651">MDSFEGYGSLSLRSGADWDDSVLMLDDFPNSDDDISARNNDVRDFCRGDEILRLLQIAGPSMIVQFSTLFIFPQTGSVVGRTLDTKDLAGFSLGSIVGNLTCTSVMIGALTAADTLLPRKFATENYAEMGHLATRGFIICAILLLFPMIVGIDATLLKRFFESFGQDPDASSLASRWIRIYLVGVPAMLVFRLTQSWLNAQNSVWPMVYASVISAFFVNPILLKVFVPTLGLHGSAISISITQWVMVAILFLCLVIKPTFYNQESSPKLTKSSLVRALEREPMIEFLGLSLGGVLSLSEWWFWESSCFVAGTLGVVPLVCHTIAYNLVPIIYMPCLGISMALSIRIGHIVVHDVWKAKQLAAWSMLFTTLLGGVVSFGLKIFRLEICKLFTSDEDVIRGCEAIWPKLCCYVFILYIFGINSAIIKALGMQWRMAAIICLCLWLGAFPCLLCFAVRHDGGLDVIWNVLPLSYGFMQVLLVLSYATADWESMARAGRDPIPQNGNVDGPYTYDEFRPIRSINSNTATLSILQ</sequence>
<feature type="transmembrane region" description="Helical" evidence="2">
    <location>
        <begin position="323"/>
        <end position="348"/>
    </location>
</feature>
<feature type="transmembrane region" description="Helical" evidence="2">
    <location>
        <begin position="435"/>
        <end position="456"/>
    </location>
</feature>
<dbReference type="PANTHER" id="PTHR11206">
    <property type="entry name" value="MULTIDRUG RESISTANCE PROTEIN"/>
    <property type="match status" value="1"/>
</dbReference>
<feature type="transmembrane region" description="Helical" evidence="2">
    <location>
        <begin position="239"/>
        <end position="261"/>
    </location>
</feature>
<feature type="transmembrane region" description="Helical" evidence="2">
    <location>
        <begin position="137"/>
        <end position="157"/>
    </location>
</feature>
<organism evidence="3 4">
    <name type="scientific">Nitzschia inconspicua</name>
    <dbReference type="NCBI Taxonomy" id="303405"/>
    <lineage>
        <taxon>Eukaryota</taxon>
        <taxon>Sar</taxon>
        <taxon>Stramenopiles</taxon>
        <taxon>Ochrophyta</taxon>
        <taxon>Bacillariophyta</taxon>
        <taxon>Bacillariophyceae</taxon>
        <taxon>Bacillariophycidae</taxon>
        <taxon>Bacillariales</taxon>
        <taxon>Bacillariaceae</taxon>
        <taxon>Nitzschia</taxon>
    </lineage>
</organism>
<feature type="transmembrane region" description="Helical" evidence="2">
    <location>
        <begin position="360"/>
        <end position="382"/>
    </location>
</feature>
<dbReference type="GO" id="GO:0015297">
    <property type="term" value="F:antiporter activity"/>
    <property type="evidence" value="ECO:0007669"/>
    <property type="project" value="InterPro"/>
</dbReference>
<evidence type="ECO:0000313" key="3">
    <source>
        <dbReference type="EMBL" id="KAG7368753.1"/>
    </source>
</evidence>
<feature type="transmembrane region" description="Helical" evidence="2">
    <location>
        <begin position="206"/>
        <end position="227"/>
    </location>
</feature>
<dbReference type="Proteomes" id="UP000693970">
    <property type="component" value="Unassembled WGS sequence"/>
</dbReference>
<dbReference type="InterPro" id="IPR002528">
    <property type="entry name" value="MATE_fam"/>
</dbReference>
<evidence type="ECO:0000313" key="4">
    <source>
        <dbReference type="Proteomes" id="UP000693970"/>
    </source>
</evidence>
<keyword evidence="4" id="KW-1185">Reference proteome</keyword>
<evidence type="ECO:0000256" key="2">
    <source>
        <dbReference type="SAM" id="Phobius"/>
    </source>
</evidence>
<feature type="transmembrane region" description="Helical" evidence="2">
    <location>
        <begin position="177"/>
        <end position="194"/>
    </location>
</feature>
<feature type="transmembrane region" description="Helical" evidence="2">
    <location>
        <begin position="92"/>
        <end position="117"/>
    </location>
</feature>
<protein>
    <submittedName>
        <fullName evidence="3">MATE efflux family protein</fullName>
    </submittedName>
</protein>
<gene>
    <name evidence="3" type="ORF">IV203_031496</name>
</gene>
<reference evidence="3" key="1">
    <citation type="journal article" date="2021" name="Sci. Rep.">
        <title>Diploid genomic architecture of Nitzschia inconspicua, an elite biomass production diatom.</title>
        <authorList>
            <person name="Oliver A."/>
            <person name="Podell S."/>
            <person name="Pinowska A."/>
            <person name="Traller J.C."/>
            <person name="Smith S.R."/>
            <person name="McClure R."/>
            <person name="Beliaev A."/>
            <person name="Bohutskyi P."/>
            <person name="Hill E.A."/>
            <person name="Rabines A."/>
            <person name="Zheng H."/>
            <person name="Allen L.Z."/>
            <person name="Kuo A."/>
            <person name="Grigoriev I.V."/>
            <person name="Allen A.E."/>
            <person name="Hazlebeck D."/>
            <person name="Allen E.E."/>
        </authorList>
    </citation>
    <scope>NUCLEOTIDE SEQUENCE</scope>
    <source>
        <strain evidence="3">Hildebrandi</strain>
    </source>
</reference>
<feature type="transmembrane region" description="Helical" evidence="2">
    <location>
        <begin position="462"/>
        <end position="485"/>
    </location>
</feature>
<evidence type="ECO:0000256" key="1">
    <source>
        <dbReference type="ARBA" id="ARBA00010199"/>
    </source>
</evidence>
<dbReference type="Pfam" id="PF01554">
    <property type="entry name" value="MatE"/>
    <property type="match status" value="2"/>
</dbReference>
<keyword evidence="2" id="KW-1133">Transmembrane helix</keyword>
<dbReference type="AlphaFoldDB" id="A0A9K3LUE1"/>
<reference evidence="3" key="2">
    <citation type="submission" date="2021-04" db="EMBL/GenBank/DDBJ databases">
        <authorList>
            <person name="Podell S."/>
        </authorList>
    </citation>
    <scope>NUCLEOTIDE SEQUENCE</scope>
    <source>
        <strain evidence="3">Hildebrandi</strain>
    </source>
</reference>
<comment type="similarity">
    <text evidence="1">Belongs to the multi antimicrobial extrusion (MATE) (TC 2.A.66.1) family.</text>
</comment>
<comment type="caution">
    <text evidence="3">The sequence shown here is derived from an EMBL/GenBank/DDBJ whole genome shotgun (WGS) entry which is preliminary data.</text>
</comment>
<feature type="transmembrane region" description="Helical" evidence="2">
    <location>
        <begin position="402"/>
        <end position="423"/>
    </location>
</feature>
<keyword evidence="2" id="KW-0472">Membrane</keyword>
<feature type="transmembrane region" description="Helical" evidence="2">
    <location>
        <begin position="51"/>
        <end position="72"/>
    </location>
</feature>
<feature type="transmembrane region" description="Helical" evidence="2">
    <location>
        <begin position="282"/>
        <end position="303"/>
    </location>
</feature>
<accession>A0A9K3LUE1</accession>
<dbReference type="OrthoDB" id="2126698at2759"/>
<keyword evidence="2" id="KW-0812">Transmembrane</keyword>
<dbReference type="GO" id="GO:0042910">
    <property type="term" value="F:xenobiotic transmembrane transporter activity"/>
    <property type="evidence" value="ECO:0007669"/>
    <property type="project" value="InterPro"/>
</dbReference>
<proteinExistence type="inferred from homology"/>